<sequence length="261" mass="30675">MAIIRLFIVWTFLFIFYHIATRLSCEFIILFSLPVILIIALSMLESALVKRRAFVHTYLNPDSWLYRLLRGGLIMAMWQLLKALLFGLFLLVEMIFWESWVWWVLLLDIFFVYFLYQTLHLFLNRYLRPAYSAVISRHYLVIINTLIFSILLTTISLYMPYADYRNLSLSSSIQSELAQLTVSCDVFALFARLSVTKTTVSWWLAQHYLTQESQLIFPYIKESIWLLFLLSSTAFMWGYSRLLAGALLSPRAVIQLLESRG</sequence>
<dbReference type="OrthoDB" id="6876685at2"/>
<keyword evidence="3" id="KW-1185">Reference proteome</keyword>
<protein>
    <submittedName>
        <fullName evidence="2">Uncharacterized protein</fullName>
    </submittedName>
</protein>
<evidence type="ECO:0000313" key="3">
    <source>
        <dbReference type="Proteomes" id="UP000005744"/>
    </source>
</evidence>
<dbReference type="HOGENOM" id="CLU_1057430_0_0_6"/>
<dbReference type="EMBL" id="JH600070">
    <property type="protein sequence ID" value="EIJ43527.1"/>
    <property type="molecule type" value="Genomic_DNA"/>
</dbReference>
<evidence type="ECO:0000256" key="1">
    <source>
        <dbReference type="SAM" id="Phobius"/>
    </source>
</evidence>
<dbReference type="RefSeq" id="WP_002690779.1">
    <property type="nucleotide sequence ID" value="NZ_JH600070.1"/>
</dbReference>
<feature type="transmembrane region" description="Helical" evidence="1">
    <location>
        <begin position="68"/>
        <end position="94"/>
    </location>
</feature>
<dbReference type="Proteomes" id="UP000005744">
    <property type="component" value="Unassembled WGS sequence"/>
</dbReference>
<feature type="transmembrane region" description="Helical" evidence="1">
    <location>
        <begin position="100"/>
        <end position="119"/>
    </location>
</feature>
<keyword evidence="1" id="KW-0812">Transmembrane</keyword>
<feature type="transmembrane region" description="Helical" evidence="1">
    <location>
        <begin position="27"/>
        <end position="48"/>
    </location>
</feature>
<keyword evidence="1" id="KW-1133">Transmembrane helix</keyword>
<name>I3CIT4_9GAMM</name>
<accession>I3CIT4</accession>
<proteinExistence type="predicted"/>
<keyword evidence="1" id="KW-0472">Membrane</keyword>
<feature type="transmembrane region" description="Helical" evidence="1">
    <location>
        <begin position="139"/>
        <end position="161"/>
    </location>
</feature>
<feature type="transmembrane region" description="Helical" evidence="1">
    <location>
        <begin position="5"/>
        <end position="21"/>
    </location>
</feature>
<gene>
    <name evidence="2" type="ORF">BegalDRAFT_2686</name>
</gene>
<feature type="transmembrane region" description="Helical" evidence="1">
    <location>
        <begin position="224"/>
        <end position="244"/>
    </location>
</feature>
<organism evidence="2 3">
    <name type="scientific">Beggiatoa alba B18LD</name>
    <dbReference type="NCBI Taxonomy" id="395493"/>
    <lineage>
        <taxon>Bacteria</taxon>
        <taxon>Pseudomonadati</taxon>
        <taxon>Pseudomonadota</taxon>
        <taxon>Gammaproteobacteria</taxon>
        <taxon>Thiotrichales</taxon>
        <taxon>Thiotrichaceae</taxon>
        <taxon>Beggiatoa</taxon>
    </lineage>
</organism>
<dbReference type="AlphaFoldDB" id="I3CIT4"/>
<reference evidence="2 3" key="1">
    <citation type="submission" date="2011-11" db="EMBL/GenBank/DDBJ databases">
        <title>Improved High-Quality Draft sequence of Beggiatoa alba B18lD.</title>
        <authorList>
            <consortium name="US DOE Joint Genome Institute"/>
            <person name="Lucas S."/>
            <person name="Han J."/>
            <person name="Lapidus A."/>
            <person name="Cheng J.-F."/>
            <person name="Goodwin L."/>
            <person name="Pitluck S."/>
            <person name="Peters L."/>
            <person name="Mikhailova N."/>
            <person name="Held B."/>
            <person name="Detter J.C."/>
            <person name="Han C."/>
            <person name="Tapia R."/>
            <person name="Land M."/>
            <person name="Hauser L."/>
            <person name="Kyrpides N."/>
            <person name="Ivanova N."/>
            <person name="Pagani I."/>
            <person name="Samuel K."/>
            <person name="Teske A."/>
            <person name="Mueller J."/>
            <person name="Woyke T."/>
        </authorList>
    </citation>
    <scope>NUCLEOTIDE SEQUENCE [LARGE SCALE GENOMIC DNA]</scope>
    <source>
        <strain evidence="2 3">B18LD</strain>
    </source>
</reference>
<evidence type="ECO:0000313" key="2">
    <source>
        <dbReference type="EMBL" id="EIJ43527.1"/>
    </source>
</evidence>